<dbReference type="PANTHER" id="PTHR42941:SF1">
    <property type="entry name" value="SLL1037 PROTEIN"/>
    <property type="match status" value="1"/>
</dbReference>
<keyword evidence="1" id="KW-1133">Transmembrane helix</keyword>
<gene>
    <name evidence="2" type="ORF">DB32_005911</name>
</gene>
<evidence type="ECO:0000313" key="3">
    <source>
        <dbReference type="Proteomes" id="UP000034883"/>
    </source>
</evidence>
<dbReference type="KEGG" id="samy:DB32_005911"/>
<protein>
    <submittedName>
        <fullName evidence="2">TRAP transporter solute receptor, TAXI family</fullName>
    </submittedName>
</protein>
<dbReference type="EMBL" id="CP011125">
    <property type="protein sequence ID" value="AKF08762.1"/>
    <property type="molecule type" value="Genomic_DNA"/>
</dbReference>
<proteinExistence type="predicted"/>
<dbReference type="SUPFAM" id="SSF53850">
    <property type="entry name" value="Periplasmic binding protein-like II"/>
    <property type="match status" value="1"/>
</dbReference>
<dbReference type="Pfam" id="PF16868">
    <property type="entry name" value="NMT1_3"/>
    <property type="match status" value="1"/>
</dbReference>
<keyword evidence="3" id="KW-1185">Reference proteome</keyword>
<keyword evidence="1" id="KW-0472">Membrane</keyword>
<sequence length="472" mass="52329">MVSLRIFLARLRQVGDSPRALALLASIFLLASAVFLLGSLDTEEHSIRLTAGDQRGRRTEVAEALRAEAEAHELTLEIVPAAGSEDALERLSRRELDAALIQGGLPASDEVREVAAIALEPLHLLVRGDVAMESLGDLRGRRVNLAPPGSGTRGLALEVLALAHLEPSRDFQETQLDYRELESTPAERLPDAIFHVSALPSPLASFLVDERGYRLAPLPFADAIALRNVAVSRGRIPAYAYGADAPAHDLPTLATRMLLVVHRDTSEEVVKRLLESLASHSFGARARIARAEISALVAQPEYPLHAGTLEWLHRNDPLLTPELMEGIESLRSFLVSLVVAGILAFRYWRRSRVSGLDRFFAEVSRIDREALALERETHLDLARMVGLRTRLGETKTRALEAFARGQVHSEELLSSFLVHVTDVRSHLNAMILHERDRIEKRARAIGRDEEAALREMWEEALADVRADREKRS</sequence>
<feature type="transmembrane region" description="Helical" evidence="1">
    <location>
        <begin position="21"/>
        <end position="40"/>
    </location>
</feature>
<dbReference type="Gene3D" id="3.40.190.10">
    <property type="entry name" value="Periplasmic binding protein-like II"/>
    <property type="match status" value="2"/>
</dbReference>
<accession>A0A0F6W6I5</accession>
<organism evidence="2 3">
    <name type="scientific">Sandaracinus amylolyticus</name>
    <dbReference type="NCBI Taxonomy" id="927083"/>
    <lineage>
        <taxon>Bacteria</taxon>
        <taxon>Pseudomonadati</taxon>
        <taxon>Myxococcota</taxon>
        <taxon>Polyangia</taxon>
        <taxon>Polyangiales</taxon>
        <taxon>Sandaracinaceae</taxon>
        <taxon>Sandaracinus</taxon>
    </lineage>
</organism>
<dbReference type="InterPro" id="IPR011852">
    <property type="entry name" value="TRAP_TAXI"/>
</dbReference>
<evidence type="ECO:0000313" key="2">
    <source>
        <dbReference type="EMBL" id="AKF08762.1"/>
    </source>
</evidence>
<dbReference type="PANTHER" id="PTHR42941">
    <property type="entry name" value="SLL1037 PROTEIN"/>
    <property type="match status" value="1"/>
</dbReference>
<name>A0A0F6W6I5_9BACT</name>
<reference evidence="2 3" key="1">
    <citation type="submission" date="2015-03" db="EMBL/GenBank/DDBJ databases">
        <title>Genome assembly of Sandaracinus amylolyticus DSM 53668.</title>
        <authorList>
            <person name="Sharma G."/>
            <person name="Subramanian S."/>
        </authorList>
    </citation>
    <scope>NUCLEOTIDE SEQUENCE [LARGE SCALE GENOMIC DNA]</scope>
    <source>
        <strain evidence="2 3">DSM 53668</strain>
    </source>
</reference>
<dbReference type="AlphaFoldDB" id="A0A0F6W6I5"/>
<dbReference type="RefSeq" id="WP_053235869.1">
    <property type="nucleotide sequence ID" value="NZ_CP011125.1"/>
</dbReference>
<keyword evidence="1" id="KW-0812">Transmembrane</keyword>
<dbReference type="STRING" id="927083.DB32_005911"/>
<evidence type="ECO:0000256" key="1">
    <source>
        <dbReference type="SAM" id="Phobius"/>
    </source>
</evidence>
<dbReference type="Proteomes" id="UP000034883">
    <property type="component" value="Chromosome"/>
</dbReference>
<keyword evidence="2" id="KW-0675">Receptor</keyword>